<accession>A0A8X6PCM6</accession>
<protein>
    <submittedName>
        <fullName evidence="2">Uncharacterized protein</fullName>
    </submittedName>
</protein>
<proteinExistence type="predicted"/>
<feature type="compositionally biased region" description="Basic residues" evidence="1">
    <location>
        <begin position="25"/>
        <end position="35"/>
    </location>
</feature>
<comment type="caution">
    <text evidence="2">The sequence shown here is derived from an EMBL/GenBank/DDBJ whole genome shotgun (WGS) entry which is preliminary data.</text>
</comment>
<feature type="region of interest" description="Disordered" evidence="1">
    <location>
        <begin position="1"/>
        <end position="35"/>
    </location>
</feature>
<evidence type="ECO:0000256" key="1">
    <source>
        <dbReference type="SAM" id="MobiDB-lite"/>
    </source>
</evidence>
<dbReference type="AlphaFoldDB" id="A0A8X6PCM6"/>
<reference evidence="2" key="1">
    <citation type="submission" date="2020-08" db="EMBL/GenBank/DDBJ databases">
        <title>Multicomponent nature underlies the extraordinary mechanical properties of spider dragline silk.</title>
        <authorList>
            <person name="Kono N."/>
            <person name="Nakamura H."/>
            <person name="Mori M."/>
            <person name="Yoshida Y."/>
            <person name="Ohtoshi R."/>
            <person name="Malay A.D."/>
            <person name="Moran D.A.P."/>
            <person name="Tomita M."/>
            <person name="Numata K."/>
            <person name="Arakawa K."/>
        </authorList>
    </citation>
    <scope>NUCLEOTIDE SEQUENCE</scope>
</reference>
<keyword evidence="3" id="KW-1185">Reference proteome</keyword>
<dbReference type="EMBL" id="BMAW01068150">
    <property type="protein sequence ID" value="GFT63088.1"/>
    <property type="molecule type" value="Genomic_DNA"/>
</dbReference>
<organism evidence="2 3">
    <name type="scientific">Nephila pilipes</name>
    <name type="common">Giant wood spider</name>
    <name type="synonym">Nephila maculata</name>
    <dbReference type="NCBI Taxonomy" id="299642"/>
    <lineage>
        <taxon>Eukaryota</taxon>
        <taxon>Metazoa</taxon>
        <taxon>Ecdysozoa</taxon>
        <taxon>Arthropoda</taxon>
        <taxon>Chelicerata</taxon>
        <taxon>Arachnida</taxon>
        <taxon>Araneae</taxon>
        <taxon>Araneomorphae</taxon>
        <taxon>Entelegynae</taxon>
        <taxon>Araneoidea</taxon>
        <taxon>Nephilidae</taxon>
        <taxon>Nephila</taxon>
    </lineage>
</organism>
<evidence type="ECO:0000313" key="2">
    <source>
        <dbReference type="EMBL" id="GFT63088.1"/>
    </source>
</evidence>
<evidence type="ECO:0000313" key="3">
    <source>
        <dbReference type="Proteomes" id="UP000887013"/>
    </source>
</evidence>
<dbReference type="Proteomes" id="UP000887013">
    <property type="component" value="Unassembled WGS sequence"/>
</dbReference>
<sequence length="35" mass="3874">ASQEPNQSTKERFDSPGQGGGIRGKGQKWSKHQFD</sequence>
<name>A0A8X6PCM6_NEPPI</name>
<feature type="non-terminal residue" evidence="2">
    <location>
        <position position="1"/>
    </location>
</feature>
<gene>
    <name evidence="2" type="ORF">NPIL_160291</name>
</gene>